<dbReference type="Proteomes" id="UP000295518">
    <property type="component" value="Unassembled WGS sequence"/>
</dbReference>
<dbReference type="RefSeq" id="WP_094254478.1">
    <property type="nucleotide sequence ID" value="NZ_NNCE01000002.1"/>
</dbReference>
<name>A0A4R6IFK7_9MOLU</name>
<evidence type="ECO:0000313" key="2">
    <source>
        <dbReference type="Proteomes" id="UP000295518"/>
    </source>
</evidence>
<dbReference type="AlphaFoldDB" id="A0A4R6IFK7"/>
<dbReference type="EMBL" id="SNWN01000010">
    <property type="protein sequence ID" value="TDO20478.1"/>
    <property type="molecule type" value="Genomic_DNA"/>
</dbReference>
<evidence type="ECO:0008006" key="3">
    <source>
        <dbReference type="Google" id="ProtNLM"/>
    </source>
</evidence>
<evidence type="ECO:0000313" key="1">
    <source>
        <dbReference type="EMBL" id="TDO20478.1"/>
    </source>
</evidence>
<organism evidence="1 2">
    <name type="scientific">Mycoplasma testudineum</name>
    <dbReference type="NCBI Taxonomy" id="244584"/>
    <lineage>
        <taxon>Bacteria</taxon>
        <taxon>Bacillati</taxon>
        <taxon>Mycoplasmatota</taxon>
        <taxon>Mollicutes</taxon>
        <taxon>Mycoplasmataceae</taxon>
        <taxon>Mycoplasma</taxon>
    </lineage>
</organism>
<sequence length="606" mass="69481">MKTTLKKYLIFSFIGTILTAGLISVVACTIKDDNNQEKPREFTKIEVDLNSMPESSKANTNFESFYQDAFDSAINGIPSVYIGRNSSQYFITSFLNMLAQHEISKLDDSIKNELIFLIDKVVYDPEKTGLESRFSFGELLNTNPEFKIYSNLKQVDPSFQNLDYSVVPQDRENEISAIEELKSYLSKQLEKNPNQKFDFYIPDISFFHLARSAVSEGMVLDFILEHANKIVLFSDGNVSTARNYAERLVENSSKWSEMIESISESDKNFEAIKNFYKKNINNELPSWLSTNMLRKKIRLYNIVTDENHLENKEDIGYDRHDSPLDFYKVSKDLGLENRLSSQYQTLTKLNANSFSELVTHGWENYDPNKRNIIFTGSSLFRHYDTAKRDKLRLDDQLYALYELHKVFEAFAKKYPLDEYNYFFKLHPYYRAGDESLLYINKLAPNIQNPIILNSGISFESLLAFEKNNLDVNGTSILFDKNDINSDVLVPKTSIIGAQPSSTVVIATLHYLSQAFGISLNQASKFINASNYILPSSYHLVQRDIKYVDPSEAKRANQDQMEAIYSESINLGVFPQVTAFPSANEFIEKYLGQGASFNPYLKTSKSN</sequence>
<dbReference type="OrthoDB" id="395330at2"/>
<dbReference type="PROSITE" id="PS51257">
    <property type="entry name" value="PROKAR_LIPOPROTEIN"/>
    <property type="match status" value="1"/>
</dbReference>
<proteinExistence type="predicted"/>
<gene>
    <name evidence="1" type="ORF">EI74_0308</name>
</gene>
<keyword evidence="2" id="KW-1185">Reference proteome</keyword>
<reference evidence="1 2" key="1">
    <citation type="submission" date="2019-03" db="EMBL/GenBank/DDBJ databases">
        <title>Genomic Encyclopedia of Archaeal and Bacterial Type Strains, Phase II (KMG-II): from individual species to whole genera.</title>
        <authorList>
            <person name="Goeker M."/>
        </authorList>
    </citation>
    <scope>NUCLEOTIDE SEQUENCE [LARGE SCALE GENOMIC DNA]</scope>
    <source>
        <strain evidence="1 2">ATCC 700618</strain>
    </source>
</reference>
<comment type="caution">
    <text evidence="1">The sequence shown here is derived from an EMBL/GenBank/DDBJ whole genome shotgun (WGS) entry which is preliminary data.</text>
</comment>
<accession>A0A4R6IFK7</accession>
<protein>
    <recommendedName>
        <fullName evidence="3">Lipoprotein</fullName>
    </recommendedName>
</protein>